<comment type="caution">
    <text evidence="1">The sequence shown here is derived from an EMBL/GenBank/DDBJ whole genome shotgun (WGS) entry which is preliminary data.</text>
</comment>
<dbReference type="EMBL" id="JASPKY010000633">
    <property type="protein sequence ID" value="KAK9687566.1"/>
    <property type="molecule type" value="Genomic_DNA"/>
</dbReference>
<proteinExistence type="predicted"/>
<feature type="non-terminal residue" evidence="1">
    <location>
        <position position="41"/>
    </location>
</feature>
<organism evidence="1 2">
    <name type="scientific">Popillia japonica</name>
    <name type="common">Japanese beetle</name>
    <dbReference type="NCBI Taxonomy" id="7064"/>
    <lineage>
        <taxon>Eukaryota</taxon>
        <taxon>Metazoa</taxon>
        <taxon>Ecdysozoa</taxon>
        <taxon>Arthropoda</taxon>
        <taxon>Hexapoda</taxon>
        <taxon>Insecta</taxon>
        <taxon>Pterygota</taxon>
        <taxon>Neoptera</taxon>
        <taxon>Endopterygota</taxon>
        <taxon>Coleoptera</taxon>
        <taxon>Polyphaga</taxon>
        <taxon>Scarabaeiformia</taxon>
        <taxon>Scarabaeidae</taxon>
        <taxon>Rutelinae</taxon>
        <taxon>Popillia</taxon>
    </lineage>
</organism>
<name>A0AAW1IDW3_POPJA</name>
<accession>A0AAW1IDW3</accession>
<evidence type="ECO:0000313" key="1">
    <source>
        <dbReference type="EMBL" id="KAK9687566.1"/>
    </source>
</evidence>
<gene>
    <name evidence="1" type="ORF">QE152_g36161</name>
</gene>
<dbReference type="Proteomes" id="UP001458880">
    <property type="component" value="Unassembled WGS sequence"/>
</dbReference>
<keyword evidence="2" id="KW-1185">Reference proteome</keyword>
<evidence type="ECO:0000313" key="2">
    <source>
        <dbReference type="Proteomes" id="UP001458880"/>
    </source>
</evidence>
<sequence length="41" mass="4871">MGITYGYWGVSQRTRGNDCRLPHWRYEIQVSRTDSEHTTGR</sequence>
<reference evidence="1 2" key="1">
    <citation type="journal article" date="2024" name="BMC Genomics">
        <title>De novo assembly and annotation of Popillia japonica's genome with initial clues to its potential as an invasive pest.</title>
        <authorList>
            <person name="Cucini C."/>
            <person name="Boschi S."/>
            <person name="Funari R."/>
            <person name="Cardaioli E."/>
            <person name="Iannotti N."/>
            <person name="Marturano G."/>
            <person name="Paoli F."/>
            <person name="Bruttini M."/>
            <person name="Carapelli A."/>
            <person name="Frati F."/>
            <person name="Nardi F."/>
        </authorList>
    </citation>
    <scope>NUCLEOTIDE SEQUENCE [LARGE SCALE GENOMIC DNA]</scope>
    <source>
        <strain evidence="1">DMR45628</strain>
    </source>
</reference>
<protein>
    <submittedName>
        <fullName evidence="1">Uncharacterized protein</fullName>
    </submittedName>
</protein>
<dbReference type="AlphaFoldDB" id="A0AAW1IDW3"/>